<evidence type="ECO:0000256" key="5">
    <source>
        <dbReference type="RuleBase" id="RU003476"/>
    </source>
</evidence>
<comment type="cofactor">
    <cofactor evidence="1">
        <name>Mg(2+)</name>
        <dbReference type="ChEBI" id="CHEBI:18420"/>
    </cofactor>
</comment>
<accession>A0A918EDD4</accession>
<keyword evidence="4" id="KW-0460">Magnesium</keyword>
<dbReference type="Pfam" id="PF00293">
    <property type="entry name" value="NUDIX"/>
    <property type="match status" value="1"/>
</dbReference>
<evidence type="ECO:0000256" key="2">
    <source>
        <dbReference type="ARBA" id="ARBA00005582"/>
    </source>
</evidence>
<dbReference type="Proteomes" id="UP000639606">
    <property type="component" value="Unassembled WGS sequence"/>
</dbReference>
<comment type="similarity">
    <text evidence="2 5">Belongs to the Nudix hydrolase family.</text>
</comment>
<dbReference type="GO" id="GO:0016787">
    <property type="term" value="F:hydrolase activity"/>
    <property type="evidence" value="ECO:0007669"/>
    <property type="project" value="UniProtKB-KW"/>
</dbReference>
<keyword evidence="8" id="KW-1185">Reference proteome</keyword>
<dbReference type="InterPro" id="IPR020476">
    <property type="entry name" value="Nudix_hydrolase"/>
</dbReference>
<dbReference type="AlphaFoldDB" id="A0A918EDD4"/>
<reference evidence="7" key="2">
    <citation type="submission" date="2020-09" db="EMBL/GenBank/DDBJ databases">
        <authorList>
            <person name="Sun Q."/>
            <person name="Ohkuma M."/>
        </authorList>
    </citation>
    <scope>NUCLEOTIDE SEQUENCE</scope>
    <source>
        <strain evidence="7">JCM 3313</strain>
    </source>
</reference>
<dbReference type="PANTHER" id="PTHR43222:SF9">
    <property type="entry name" value="8-OXO-(D)GTP PHOSPHATASE"/>
    <property type="match status" value="1"/>
</dbReference>
<dbReference type="InterPro" id="IPR000086">
    <property type="entry name" value="NUDIX_hydrolase_dom"/>
</dbReference>
<evidence type="ECO:0000313" key="7">
    <source>
        <dbReference type="EMBL" id="GGP47202.1"/>
    </source>
</evidence>
<dbReference type="CDD" id="cd07067">
    <property type="entry name" value="HP_PGM_like"/>
    <property type="match status" value="1"/>
</dbReference>
<keyword evidence="3 5" id="KW-0378">Hydrolase</keyword>
<feature type="domain" description="Nudix hydrolase" evidence="6">
    <location>
        <begin position="3"/>
        <end position="125"/>
    </location>
</feature>
<dbReference type="CDD" id="cd03673">
    <property type="entry name" value="NUDIX_Ap6A_hydrolase"/>
    <property type="match status" value="1"/>
</dbReference>
<dbReference type="SUPFAM" id="SSF55811">
    <property type="entry name" value="Nudix"/>
    <property type="match status" value="1"/>
</dbReference>
<dbReference type="PROSITE" id="PS51462">
    <property type="entry name" value="NUDIX"/>
    <property type="match status" value="1"/>
</dbReference>
<evidence type="ECO:0000259" key="6">
    <source>
        <dbReference type="PROSITE" id="PS51462"/>
    </source>
</evidence>
<dbReference type="EMBL" id="BMRG01000003">
    <property type="protein sequence ID" value="GGP47202.1"/>
    <property type="molecule type" value="Genomic_DNA"/>
</dbReference>
<reference evidence="7" key="1">
    <citation type="journal article" date="2014" name="Int. J. Syst. Evol. Microbiol.">
        <title>Complete genome sequence of Corynebacterium casei LMG S-19264T (=DSM 44701T), isolated from a smear-ripened cheese.</title>
        <authorList>
            <consortium name="US DOE Joint Genome Institute (JGI-PGF)"/>
            <person name="Walter F."/>
            <person name="Albersmeier A."/>
            <person name="Kalinowski J."/>
            <person name="Ruckert C."/>
        </authorList>
    </citation>
    <scope>NUCLEOTIDE SEQUENCE</scope>
    <source>
        <strain evidence="7">JCM 3313</strain>
    </source>
</reference>
<protein>
    <submittedName>
        <fullName evidence="7">NUDIX hydrolase</fullName>
    </submittedName>
</protein>
<dbReference type="PRINTS" id="PR00502">
    <property type="entry name" value="NUDIXFAMILY"/>
</dbReference>
<gene>
    <name evidence="7" type="ORF">GCM10010185_18700</name>
</gene>
<evidence type="ECO:0000256" key="4">
    <source>
        <dbReference type="ARBA" id="ARBA00022842"/>
    </source>
</evidence>
<dbReference type="RefSeq" id="WP_189222796.1">
    <property type="nucleotide sequence ID" value="NZ_BMRG01000003.1"/>
</dbReference>
<dbReference type="Gene3D" id="3.40.50.1240">
    <property type="entry name" value="Phosphoglycerate mutase-like"/>
    <property type="match status" value="1"/>
</dbReference>
<dbReference type="InterPro" id="IPR029033">
    <property type="entry name" value="His_PPase_superfam"/>
</dbReference>
<dbReference type="Pfam" id="PF00300">
    <property type="entry name" value="His_Phos_1"/>
    <property type="match status" value="1"/>
</dbReference>
<name>A0A918EDD4_9PSEU</name>
<dbReference type="PANTHER" id="PTHR43222">
    <property type="entry name" value="NUDIX HYDROLASE 23"/>
    <property type="match status" value="1"/>
</dbReference>
<dbReference type="SMART" id="SM00855">
    <property type="entry name" value="PGAM"/>
    <property type="match status" value="1"/>
</dbReference>
<evidence type="ECO:0000256" key="3">
    <source>
        <dbReference type="ARBA" id="ARBA00022801"/>
    </source>
</evidence>
<dbReference type="Gene3D" id="3.90.79.10">
    <property type="entry name" value="Nucleoside Triphosphate Pyrophosphohydrolase"/>
    <property type="match status" value="1"/>
</dbReference>
<dbReference type="InterPro" id="IPR015797">
    <property type="entry name" value="NUDIX_hydrolase-like_dom_sf"/>
</dbReference>
<evidence type="ECO:0000313" key="8">
    <source>
        <dbReference type="Proteomes" id="UP000639606"/>
    </source>
</evidence>
<sequence>MGSTIRAAGAVLWRDDRVAVVHRPRYDDWSLPKGKLDPGETVAAAAVREVLEETGVHAVLGRHLAQVRYTAFGKPKTVDYYSARATSGEFVPNEEVDELRWLPVPLALRLVTRDEDREVLHAFAAAPADLRTLLLVRHAKAGKRDHWQGDDDLRPLSPAGWRQAEALRSMLPLWGVTRVHAAPRVRCAQTVQGVAEDLSVEVAREPRLSEEGYWPDRDAALVRLLEIAGAGGVPVVCSQGGVIPDLVSALAELGGVKLDDGVPCKKGSAWVLAFRERAGGWSTADEPRRWPQLVGAHYVPTALGRPGP</sequence>
<dbReference type="PROSITE" id="PS00893">
    <property type="entry name" value="NUDIX_BOX"/>
    <property type="match status" value="1"/>
</dbReference>
<dbReference type="InterPro" id="IPR013078">
    <property type="entry name" value="His_Pase_superF_clade-1"/>
</dbReference>
<dbReference type="InterPro" id="IPR020084">
    <property type="entry name" value="NUDIX_hydrolase_CS"/>
</dbReference>
<evidence type="ECO:0000256" key="1">
    <source>
        <dbReference type="ARBA" id="ARBA00001946"/>
    </source>
</evidence>
<organism evidence="7 8">
    <name type="scientific">Saccharothrix coeruleofusca</name>
    <dbReference type="NCBI Taxonomy" id="33919"/>
    <lineage>
        <taxon>Bacteria</taxon>
        <taxon>Bacillati</taxon>
        <taxon>Actinomycetota</taxon>
        <taxon>Actinomycetes</taxon>
        <taxon>Pseudonocardiales</taxon>
        <taxon>Pseudonocardiaceae</taxon>
        <taxon>Saccharothrix</taxon>
    </lineage>
</organism>
<proteinExistence type="inferred from homology"/>
<comment type="caution">
    <text evidence="7">The sequence shown here is derived from an EMBL/GenBank/DDBJ whole genome shotgun (WGS) entry which is preliminary data.</text>
</comment>
<dbReference type="SUPFAM" id="SSF53254">
    <property type="entry name" value="Phosphoglycerate mutase-like"/>
    <property type="match status" value="1"/>
</dbReference>